<dbReference type="GO" id="GO:0045271">
    <property type="term" value="C:respiratory chain complex I"/>
    <property type="evidence" value="ECO:0007669"/>
    <property type="project" value="InterPro"/>
</dbReference>
<gene>
    <name evidence="16" type="ORF">B4U79_04374</name>
    <name evidence="17" type="ORF">B4U79_07595</name>
    <name evidence="14" type="ORF">B4U79_08328</name>
    <name evidence="15" type="ORF">B4U79_13644</name>
</gene>
<evidence type="ECO:0000256" key="3">
    <source>
        <dbReference type="ARBA" id="ARBA00011790"/>
    </source>
</evidence>
<evidence type="ECO:0000256" key="12">
    <source>
        <dbReference type="ARBA" id="ARBA00032352"/>
    </source>
</evidence>
<evidence type="ECO:0000256" key="2">
    <source>
        <dbReference type="ARBA" id="ARBA00009508"/>
    </source>
</evidence>
<evidence type="ECO:0000256" key="5">
    <source>
        <dbReference type="ARBA" id="ARBA00022448"/>
    </source>
</evidence>
<evidence type="ECO:0000256" key="8">
    <source>
        <dbReference type="ARBA" id="ARBA00022982"/>
    </source>
</evidence>
<sequence length="126" mass="14958">MASRRVVSRLQGHVKPVLSLDSTEAHRRVLNLYRAWYRNIPVILNRFNLPIDEQMAKNKLREMFYRYRNVTDIRVIDILVIKGNMELTETVKGWKQECHVMAYFKDTHNPKPKDFISKFLSGHDAE</sequence>
<reference evidence="15 18" key="1">
    <citation type="journal article" date="2018" name="Gigascience">
        <title>Genomes of trombidid mites reveal novel predicted allergens and laterally-transferred genes associated with secondary metabolism.</title>
        <authorList>
            <person name="Dong X."/>
            <person name="Chaisiri K."/>
            <person name="Xia D."/>
            <person name="Armstrong S.D."/>
            <person name="Fang Y."/>
            <person name="Donnelly M.J."/>
            <person name="Kadowaki T."/>
            <person name="McGarry J.W."/>
            <person name="Darby A.C."/>
            <person name="Makepeace B.L."/>
        </authorList>
    </citation>
    <scope>NUCLEOTIDE SEQUENCE [LARGE SCALE GENOMIC DNA]</scope>
    <source>
        <strain evidence="15">UoL-WK</strain>
    </source>
</reference>
<comment type="function">
    <text evidence="13">Accessory subunit of the mitochondrial membrane respiratory chain NADH dehydrogenase (Complex I), that is believed to be not involved in catalysis. Required for proper complex I assembly. Complex I functions in the transfer of electrons from NADH to the respiratory chain. The immediate electron acceptor for the enzyme is believed to be ubiquinone.</text>
</comment>
<evidence type="ECO:0000256" key="10">
    <source>
        <dbReference type="ARBA" id="ARBA00023136"/>
    </source>
</evidence>
<keyword evidence="15" id="KW-0830">Ubiquinone</keyword>
<dbReference type="GO" id="GO:0006979">
    <property type="term" value="P:response to oxidative stress"/>
    <property type="evidence" value="ECO:0007669"/>
    <property type="project" value="TreeGrafter"/>
</dbReference>
<dbReference type="InterPro" id="IPR016488">
    <property type="entry name" value="NADH_Ub_cplx-1_asu_su-6"/>
</dbReference>
<keyword evidence="8" id="KW-0249">Electron transport</keyword>
<evidence type="ECO:0000313" key="15">
    <source>
        <dbReference type="EMBL" id="RWS05707.1"/>
    </source>
</evidence>
<keyword evidence="10" id="KW-0472">Membrane</keyword>
<evidence type="ECO:0000313" key="14">
    <source>
        <dbReference type="EMBL" id="RWS05592.1"/>
    </source>
</evidence>
<dbReference type="EMBL" id="NCKU01003436">
    <property type="protein sequence ID" value="RWS07518.1"/>
    <property type="molecule type" value="Genomic_DNA"/>
</dbReference>
<dbReference type="AlphaFoldDB" id="A0A3S4QND8"/>
<comment type="subcellular location">
    <subcellularLocation>
        <location evidence="1">Mitochondrion inner membrane</location>
        <topology evidence="1">Peripheral membrane protein</topology>
        <orientation evidence="1">Matrix side</orientation>
    </subcellularLocation>
</comment>
<keyword evidence="9" id="KW-0496">Mitochondrion</keyword>
<evidence type="ECO:0000313" key="16">
    <source>
        <dbReference type="EMBL" id="RWS06512.1"/>
    </source>
</evidence>
<evidence type="ECO:0000256" key="9">
    <source>
        <dbReference type="ARBA" id="ARBA00023128"/>
    </source>
</evidence>
<evidence type="ECO:0000256" key="1">
    <source>
        <dbReference type="ARBA" id="ARBA00004443"/>
    </source>
</evidence>
<dbReference type="OrthoDB" id="14535at2759"/>
<dbReference type="PIRSF" id="PIRSF006643">
    <property type="entry name" value="NDUA6"/>
    <property type="match status" value="1"/>
</dbReference>
<name>A0A3S4QND8_9ACAR</name>
<comment type="subunit">
    <text evidence="3">Mammalian complex I is composed of 45 different subunits.</text>
</comment>
<comment type="caution">
    <text evidence="15">The sequence shown here is derived from an EMBL/GenBank/DDBJ whole genome shotgun (WGS) entry which is preliminary data.</text>
</comment>
<dbReference type="EMBL" id="NCKU01004058">
    <property type="protein sequence ID" value="RWS06512.1"/>
    <property type="molecule type" value="Genomic_DNA"/>
</dbReference>
<dbReference type="PANTHER" id="PTHR12964:SF0">
    <property type="entry name" value="NADH DEHYDROGENASE [UBIQUINONE] 1 ALPHA SUBCOMPLEX SUBUNIT 6"/>
    <property type="match status" value="1"/>
</dbReference>
<accession>A0A3S4QND8</accession>
<keyword evidence="6" id="KW-0679">Respiratory chain</keyword>
<dbReference type="Proteomes" id="UP000285301">
    <property type="component" value="Unassembled WGS sequence"/>
</dbReference>
<evidence type="ECO:0000313" key="18">
    <source>
        <dbReference type="Proteomes" id="UP000285301"/>
    </source>
</evidence>
<reference evidence="15" key="2">
    <citation type="submission" date="2018-11" db="EMBL/GenBank/DDBJ databases">
        <title>Trombidioid mite genomics.</title>
        <authorList>
            <person name="Dong X."/>
        </authorList>
    </citation>
    <scope>NUCLEOTIDE SEQUENCE</scope>
    <source>
        <strain evidence="15">UoL-WK</strain>
    </source>
</reference>
<dbReference type="PANTHER" id="PTHR12964">
    <property type="entry name" value="NADH-UBIQUINONE OXIDOREDUCTASE B14 SUBUNIT"/>
    <property type="match status" value="1"/>
</dbReference>
<dbReference type="EMBL" id="NCKU01004604">
    <property type="protein sequence ID" value="RWS05707.1"/>
    <property type="molecule type" value="Genomic_DNA"/>
</dbReference>
<dbReference type="CDD" id="cd20266">
    <property type="entry name" value="Complex1_LYR_NDUFA6_LYRM6"/>
    <property type="match status" value="1"/>
</dbReference>
<organism evidence="15 18">
    <name type="scientific">Dinothrombium tinctorium</name>
    <dbReference type="NCBI Taxonomy" id="1965070"/>
    <lineage>
        <taxon>Eukaryota</taxon>
        <taxon>Metazoa</taxon>
        <taxon>Ecdysozoa</taxon>
        <taxon>Arthropoda</taxon>
        <taxon>Chelicerata</taxon>
        <taxon>Arachnida</taxon>
        <taxon>Acari</taxon>
        <taxon>Acariformes</taxon>
        <taxon>Trombidiformes</taxon>
        <taxon>Prostigmata</taxon>
        <taxon>Anystina</taxon>
        <taxon>Parasitengona</taxon>
        <taxon>Trombidioidea</taxon>
        <taxon>Trombidiidae</taxon>
        <taxon>Dinothrombium</taxon>
    </lineage>
</organism>
<evidence type="ECO:0000256" key="6">
    <source>
        <dbReference type="ARBA" id="ARBA00022660"/>
    </source>
</evidence>
<dbReference type="EMBL" id="NCKU01004681">
    <property type="protein sequence ID" value="RWS05592.1"/>
    <property type="molecule type" value="Genomic_DNA"/>
</dbReference>
<dbReference type="GO" id="GO:0005743">
    <property type="term" value="C:mitochondrial inner membrane"/>
    <property type="evidence" value="ECO:0007669"/>
    <property type="project" value="UniProtKB-SubCell"/>
</dbReference>
<dbReference type="InterPro" id="IPR045299">
    <property type="entry name" value="Complex1_LYR_NDUFA6_LYRM6"/>
</dbReference>
<protein>
    <recommendedName>
        <fullName evidence="4">NADH dehydrogenase [ubiquinone] 1 alpha subcomplex subunit 6</fullName>
    </recommendedName>
    <alternativeName>
        <fullName evidence="11">Complex I-B14</fullName>
    </alternativeName>
    <alternativeName>
        <fullName evidence="12">NADH-ubiquinone oxidoreductase B14 subunit</fullName>
    </alternativeName>
</protein>
<proteinExistence type="inferred from homology"/>
<evidence type="ECO:0000256" key="4">
    <source>
        <dbReference type="ARBA" id="ARBA00016386"/>
    </source>
</evidence>
<evidence type="ECO:0000256" key="7">
    <source>
        <dbReference type="ARBA" id="ARBA00022792"/>
    </source>
</evidence>
<keyword evidence="7" id="KW-0999">Mitochondrion inner membrane</keyword>
<keyword evidence="5" id="KW-0813">Transport</keyword>
<evidence type="ECO:0000313" key="17">
    <source>
        <dbReference type="EMBL" id="RWS07518.1"/>
    </source>
</evidence>
<evidence type="ECO:0000256" key="13">
    <source>
        <dbReference type="ARBA" id="ARBA00046116"/>
    </source>
</evidence>
<dbReference type="STRING" id="1965070.A0A3S4QND8"/>
<keyword evidence="18" id="KW-1185">Reference proteome</keyword>
<comment type="similarity">
    <text evidence="2">Belongs to the complex I LYR family.</text>
</comment>
<evidence type="ECO:0000256" key="11">
    <source>
        <dbReference type="ARBA" id="ARBA00030213"/>
    </source>
</evidence>